<reference evidence="1 2" key="2">
    <citation type="journal article" date="2013" name="Plant Cell Physiol.">
        <title>Rice Annotation Project Database (RAP-DB): an integrative and interactive database for rice genomics.</title>
        <authorList>
            <person name="Sakai H."/>
            <person name="Lee S.S."/>
            <person name="Tanaka T."/>
            <person name="Numa H."/>
            <person name="Kim J."/>
            <person name="Kawahara Y."/>
            <person name="Wakimoto H."/>
            <person name="Yang C.C."/>
            <person name="Iwamoto M."/>
            <person name="Abe T."/>
            <person name="Yamada Y."/>
            <person name="Muto A."/>
            <person name="Inokuchi H."/>
            <person name="Ikemura T."/>
            <person name="Matsumoto T."/>
            <person name="Sasaki T."/>
            <person name="Itoh T."/>
        </authorList>
    </citation>
    <scope>NUCLEOTIDE SEQUENCE [LARGE SCALE GENOMIC DNA]</scope>
    <source>
        <strain evidence="2">cv. Nipponbare</strain>
    </source>
</reference>
<gene>
    <name evidence="1" type="ordered locus">Os11g0578066</name>
    <name evidence="1" type="ORF">OSNPB_110578066</name>
</gene>
<proteinExistence type="predicted"/>
<feature type="non-terminal residue" evidence="1">
    <location>
        <position position="1"/>
    </location>
</feature>
<dbReference type="InParanoid" id="A0A0N7KT44"/>
<reference evidence="1 2" key="3">
    <citation type="journal article" date="2013" name="Rice">
        <title>Improvement of the Oryza sativa Nipponbare reference genome using next generation sequence and optical map data.</title>
        <authorList>
            <person name="Kawahara Y."/>
            <person name="de la Bastide M."/>
            <person name="Hamilton J.P."/>
            <person name="Kanamori H."/>
            <person name="McCombie W.R."/>
            <person name="Ouyang S."/>
            <person name="Schwartz D.C."/>
            <person name="Tanaka T."/>
            <person name="Wu J."/>
            <person name="Zhou S."/>
            <person name="Childs K.L."/>
            <person name="Davidson R.M."/>
            <person name="Lin H."/>
            <person name="Quesada-Ocampo L."/>
            <person name="Vaillancourt B."/>
            <person name="Sakai H."/>
            <person name="Lee S.S."/>
            <person name="Kim J."/>
            <person name="Numa H."/>
            <person name="Itoh T."/>
            <person name="Buell C.R."/>
            <person name="Matsumoto T."/>
        </authorList>
    </citation>
    <scope>NUCLEOTIDE SEQUENCE [LARGE SCALE GENOMIC DNA]</scope>
    <source>
        <strain evidence="2">cv. Nipponbare</strain>
    </source>
</reference>
<dbReference type="PaxDb" id="39947-A0A0N7KT44"/>
<protein>
    <submittedName>
        <fullName evidence="1">Os11g0578066 protein</fullName>
    </submittedName>
</protein>
<evidence type="ECO:0000313" key="1">
    <source>
        <dbReference type="EMBL" id="BAT14586.1"/>
    </source>
</evidence>
<evidence type="ECO:0000313" key="2">
    <source>
        <dbReference type="Proteomes" id="UP000059680"/>
    </source>
</evidence>
<dbReference type="eggNOG" id="ENOG502R7E9">
    <property type="taxonomic scope" value="Eukaryota"/>
</dbReference>
<sequence length="81" mass="9573">IGQINDRTVLFLAKGDVRFQGDRRKYYIHVIGETSSVKFYKPCWGTYFLISICPIRGDTVRKSKQLTRHYHICGFVFSRRK</sequence>
<accession>A0A0N7KT44</accession>
<reference evidence="2" key="1">
    <citation type="journal article" date="2005" name="Nature">
        <title>The map-based sequence of the rice genome.</title>
        <authorList>
            <consortium name="International rice genome sequencing project (IRGSP)"/>
            <person name="Matsumoto T."/>
            <person name="Wu J."/>
            <person name="Kanamori H."/>
            <person name="Katayose Y."/>
            <person name="Fujisawa M."/>
            <person name="Namiki N."/>
            <person name="Mizuno H."/>
            <person name="Yamamoto K."/>
            <person name="Antonio B.A."/>
            <person name="Baba T."/>
            <person name="Sakata K."/>
            <person name="Nagamura Y."/>
            <person name="Aoki H."/>
            <person name="Arikawa K."/>
            <person name="Arita K."/>
            <person name="Bito T."/>
            <person name="Chiden Y."/>
            <person name="Fujitsuka N."/>
            <person name="Fukunaka R."/>
            <person name="Hamada M."/>
            <person name="Harada C."/>
            <person name="Hayashi A."/>
            <person name="Hijishita S."/>
            <person name="Honda M."/>
            <person name="Hosokawa S."/>
            <person name="Ichikawa Y."/>
            <person name="Idonuma A."/>
            <person name="Iijima M."/>
            <person name="Ikeda M."/>
            <person name="Ikeno M."/>
            <person name="Ito K."/>
            <person name="Ito S."/>
            <person name="Ito T."/>
            <person name="Ito Y."/>
            <person name="Ito Y."/>
            <person name="Iwabuchi A."/>
            <person name="Kamiya K."/>
            <person name="Karasawa W."/>
            <person name="Kurita K."/>
            <person name="Katagiri S."/>
            <person name="Kikuta A."/>
            <person name="Kobayashi H."/>
            <person name="Kobayashi N."/>
            <person name="Machita K."/>
            <person name="Maehara T."/>
            <person name="Masukawa M."/>
            <person name="Mizubayashi T."/>
            <person name="Mukai Y."/>
            <person name="Nagasaki H."/>
            <person name="Nagata Y."/>
            <person name="Naito S."/>
            <person name="Nakashima M."/>
            <person name="Nakama Y."/>
            <person name="Nakamichi Y."/>
            <person name="Nakamura M."/>
            <person name="Meguro A."/>
            <person name="Negishi M."/>
            <person name="Ohta I."/>
            <person name="Ohta T."/>
            <person name="Okamoto M."/>
            <person name="Ono N."/>
            <person name="Saji S."/>
            <person name="Sakaguchi M."/>
            <person name="Sakai K."/>
            <person name="Shibata M."/>
            <person name="Shimokawa T."/>
            <person name="Song J."/>
            <person name="Takazaki Y."/>
            <person name="Terasawa K."/>
            <person name="Tsugane M."/>
            <person name="Tsuji K."/>
            <person name="Ueda S."/>
            <person name="Waki K."/>
            <person name="Yamagata H."/>
            <person name="Yamamoto M."/>
            <person name="Yamamoto S."/>
            <person name="Yamane H."/>
            <person name="Yoshiki S."/>
            <person name="Yoshihara R."/>
            <person name="Yukawa K."/>
            <person name="Zhong H."/>
            <person name="Yano M."/>
            <person name="Yuan Q."/>
            <person name="Ouyang S."/>
            <person name="Liu J."/>
            <person name="Jones K.M."/>
            <person name="Gansberger K."/>
            <person name="Moffat K."/>
            <person name="Hill J."/>
            <person name="Bera J."/>
            <person name="Fadrosh D."/>
            <person name="Jin S."/>
            <person name="Johri S."/>
            <person name="Kim M."/>
            <person name="Overton L."/>
            <person name="Reardon M."/>
            <person name="Tsitrin T."/>
            <person name="Vuong H."/>
            <person name="Weaver B."/>
            <person name="Ciecko A."/>
            <person name="Tallon L."/>
            <person name="Jackson J."/>
            <person name="Pai G."/>
            <person name="Aken S.V."/>
            <person name="Utterback T."/>
            <person name="Reidmuller S."/>
            <person name="Feldblyum T."/>
            <person name="Hsiao J."/>
            <person name="Zismann V."/>
            <person name="Iobst S."/>
            <person name="de Vazeille A.R."/>
            <person name="Buell C.R."/>
            <person name="Ying K."/>
            <person name="Li Y."/>
            <person name="Lu T."/>
            <person name="Huang Y."/>
            <person name="Zhao Q."/>
            <person name="Feng Q."/>
            <person name="Zhang L."/>
            <person name="Zhu J."/>
            <person name="Weng Q."/>
            <person name="Mu J."/>
            <person name="Lu Y."/>
            <person name="Fan D."/>
            <person name="Liu Y."/>
            <person name="Guan J."/>
            <person name="Zhang Y."/>
            <person name="Yu S."/>
            <person name="Liu X."/>
            <person name="Zhang Y."/>
            <person name="Hong G."/>
            <person name="Han B."/>
            <person name="Choisne N."/>
            <person name="Demange N."/>
            <person name="Orjeda G."/>
            <person name="Samain S."/>
            <person name="Cattolico L."/>
            <person name="Pelletier E."/>
            <person name="Couloux A."/>
            <person name="Segurens B."/>
            <person name="Wincker P."/>
            <person name="D'Hont A."/>
            <person name="Scarpelli C."/>
            <person name="Weissenbach J."/>
            <person name="Salanoubat M."/>
            <person name="Quetier F."/>
            <person name="Yu Y."/>
            <person name="Kim H.R."/>
            <person name="Rambo T."/>
            <person name="Currie J."/>
            <person name="Collura K."/>
            <person name="Luo M."/>
            <person name="Yang T."/>
            <person name="Ammiraju J.S.S."/>
            <person name="Engler F."/>
            <person name="Soderlund C."/>
            <person name="Wing R.A."/>
            <person name="Palmer L.E."/>
            <person name="de la Bastide M."/>
            <person name="Spiegel L."/>
            <person name="Nascimento L."/>
            <person name="Zutavern T."/>
            <person name="O'Shaughnessy A."/>
            <person name="Dike S."/>
            <person name="Dedhia N."/>
            <person name="Preston R."/>
            <person name="Balija V."/>
            <person name="McCombie W.R."/>
            <person name="Chow T."/>
            <person name="Chen H."/>
            <person name="Chung M."/>
            <person name="Chen C."/>
            <person name="Shaw J."/>
            <person name="Wu H."/>
            <person name="Hsiao K."/>
            <person name="Chao Y."/>
            <person name="Chu M."/>
            <person name="Cheng C."/>
            <person name="Hour A."/>
            <person name="Lee P."/>
            <person name="Lin S."/>
            <person name="Lin Y."/>
            <person name="Liou J."/>
            <person name="Liu S."/>
            <person name="Hsing Y."/>
            <person name="Raghuvanshi S."/>
            <person name="Mohanty A."/>
            <person name="Bharti A.K."/>
            <person name="Gaur A."/>
            <person name="Gupta V."/>
            <person name="Kumar D."/>
            <person name="Ravi V."/>
            <person name="Vij S."/>
            <person name="Kapur A."/>
            <person name="Khurana P."/>
            <person name="Khurana P."/>
            <person name="Khurana J.P."/>
            <person name="Tyagi A.K."/>
            <person name="Gaikwad K."/>
            <person name="Singh A."/>
            <person name="Dalal V."/>
            <person name="Srivastava S."/>
            <person name="Dixit A."/>
            <person name="Pal A.K."/>
            <person name="Ghazi I.A."/>
            <person name="Yadav M."/>
            <person name="Pandit A."/>
            <person name="Bhargava A."/>
            <person name="Sureshbabu K."/>
            <person name="Batra K."/>
            <person name="Sharma T.R."/>
            <person name="Mohapatra T."/>
            <person name="Singh N.K."/>
            <person name="Messing J."/>
            <person name="Nelson A.B."/>
            <person name="Fuks G."/>
            <person name="Kavchok S."/>
            <person name="Keizer G."/>
            <person name="Linton E."/>
            <person name="Llaca V."/>
            <person name="Song R."/>
            <person name="Tanyolac B."/>
            <person name="Young S."/>
            <person name="Ho-Il K."/>
            <person name="Hahn J.H."/>
            <person name="Sangsakoo G."/>
            <person name="Vanavichit A."/>
            <person name="de Mattos Luiz.A.T."/>
            <person name="Zimmer P.D."/>
            <person name="Malone G."/>
            <person name="Dellagostin O."/>
            <person name="de Oliveira A.C."/>
            <person name="Bevan M."/>
            <person name="Bancroft I."/>
            <person name="Minx P."/>
            <person name="Cordum H."/>
            <person name="Wilson R."/>
            <person name="Cheng Z."/>
            <person name="Jin W."/>
            <person name="Jiang J."/>
            <person name="Leong S.A."/>
            <person name="Iwama H."/>
            <person name="Gojobori T."/>
            <person name="Itoh T."/>
            <person name="Niimura Y."/>
            <person name="Fujii Y."/>
            <person name="Habara T."/>
            <person name="Sakai H."/>
            <person name="Sato Y."/>
            <person name="Wilson G."/>
            <person name="Kumar K."/>
            <person name="McCouch S."/>
            <person name="Juretic N."/>
            <person name="Hoen D."/>
            <person name="Wright S."/>
            <person name="Bruskiewich R."/>
            <person name="Bureau T."/>
            <person name="Miyao A."/>
            <person name="Hirochika H."/>
            <person name="Nishikawa T."/>
            <person name="Kadowaki K."/>
            <person name="Sugiura M."/>
            <person name="Burr B."/>
            <person name="Sasaki T."/>
        </authorList>
    </citation>
    <scope>NUCLEOTIDE SEQUENCE [LARGE SCALE GENOMIC DNA]</scope>
    <source>
        <strain evidence="2">cv. Nipponbare</strain>
    </source>
</reference>
<dbReference type="AlphaFoldDB" id="A0A0N7KT44"/>
<dbReference type="EMBL" id="AP014967">
    <property type="protein sequence ID" value="BAT14586.1"/>
    <property type="molecule type" value="Genomic_DNA"/>
</dbReference>
<dbReference type="Proteomes" id="UP000059680">
    <property type="component" value="Chromosome 11"/>
</dbReference>
<organism evidence="1 2">
    <name type="scientific">Oryza sativa subsp. japonica</name>
    <name type="common">Rice</name>
    <dbReference type="NCBI Taxonomy" id="39947"/>
    <lineage>
        <taxon>Eukaryota</taxon>
        <taxon>Viridiplantae</taxon>
        <taxon>Streptophyta</taxon>
        <taxon>Embryophyta</taxon>
        <taxon>Tracheophyta</taxon>
        <taxon>Spermatophyta</taxon>
        <taxon>Magnoliopsida</taxon>
        <taxon>Liliopsida</taxon>
        <taxon>Poales</taxon>
        <taxon>Poaceae</taxon>
        <taxon>BOP clade</taxon>
        <taxon>Oryzoideae</taxon>
        <taxon>Oryzeae</taxon>
        <taxon>Oryzinae</taxon>
        <taxon>Oryza</taxon>
        <taxon>Oryza sativa</taxon>
    </lineage>
</organism>
<keyword evidence="2" id="KW-1185">Reference proteome</keyword>
<name>A0A0N7KT44_ORYSJ</name>
<dbReference type="Gramene" id="Os11t0578066-01">
    <property type="protein sequence ID" value="Os11t0578066-01"/>
    <property type="gene ID" value="Os11g0578066"/>
</dbReference>